<dbReference type="Proteomes" id="UP001064933">
    <property type="component" value="Chromosome"/>
</dbReference>
<proteinExistence type="predicted"/>
<reference evidence="2" key="1">
    <citation type="submission" date="2022-10" db="EMBL/GenBank/DDBJ databases">
        <title>Characterization and whole genome sequencing of a new Roseateles species, isolated from fresh water.</title>
        <authorList>
            <person name="Guliayeva D.Y."/>
            <person name="Akhremchuk A.E."/>
            <person name="Sikolenko M.A."/>
            <person name="Valentovich L.N."/>
            <person name="Sidarenka A.V."/>
        </authorList>
    </citation>
    <scope>NUCLEOTIDE SEQUENCE</scope>
    <source>
        <strain evidence="2">BIM B-1768</strain>
    </source>
</reference>
<dbReference type="EMBL" id="CP104562">
    <property type="protein sequence ID" value="UXH77755.1"/>
    <property type="molecule type" value="Genomic_DNA"/>
</dbReference>
<evidence type="ECO:0000313" key="2">
    <source>
        <dbReference type="EMBL" id="UXH77755.1"/>
    </source>
</evidence>
<evidence type="ECO:0000256" key="1">
    <source>
        <dbReference type="SAM" id="SignalP"/>
    </source>
</evidence>
<dbReference type="RefSeq" id="WP_261757510.1">
    <property type="nucleotide sequence ID" value="NZ_CP104562.2"/>
</dbReference>
<keyword evidence="3" id="KW-1185">Reference proteome</keyword>
<organism evidence="2 3">
    <name type="scientific">Roseateles amylovorans</name>
    <dbReference type="NCBI Taxonomy" id="2978473"/>
    <lineage>
        <taxon>Bacteria</taxon>
        <taxon>Pseudomonadati</taxon>
        <taxon>Pseudomonadota</taxon>
        <taxon>Betaproteobacteria</taxon>
        <taxon>Burkholderiales</taxon>
        <taxon>Sphaerotilaceae</taxon>
        <taxon>Roseateles</taxon>
    </lineage>
</organism>
<sequence>MYRCAMPAGPGLHRVSRLRSTVKSLAARIALMTVAAATLGVAALPAPAQAQVATGHRLFPSDALRGEIVFGYAPDVTLNGKSDRLAPGVRIRDTADMLALPGTLIGQKATVQYNRDINGLLINVWILNKVELANKPWPRTTTEASTWIFNRDTQTWTKS</sequence>
<gene>
    <name evidence="2" type="ORF">N4261_22680</name>
</gene>
<feature type="signal peptide" evidence="1">
    <location>
        <begin position="1"/>
        <end position="50"/>
    </location>
</feature>
<protein>
    <submittedName>
        <fullName evidence="2">Uncharacterized protein</fullName>
    </submittedName>
</protein>
<accession>A0ABY6AY85</accession>
<keyword evidence="1" id="KW-0732">Signal</keyword>
<name>A0ABY6AY85_9BURK</name>
<evidence type="ECO:0000313" key="3">
    <source>
        <dbReference type="Proteomes" id="UP001064933"/>
    </source>
</evidence>
<feature type="chain" id="PRO_5045975663" evidence="1">
    <location>
        <begin position="51"/>
        <end position="159"/>
    </location>
</feature>